<reference evidence="1 2" key="1">
    <citation type="submission" date="2020-07" db="EMBL/GenBank/DDBJ databases">
        <title>Complete genome sequence analysis of Acidithiobacillus ferrivorans XJFY6S-08 reveals extreme environmental adaptation to alpine acid mine drainage.</title>
        <authorList>
            <person name="Yan L."/>
            <person name="Ni Y."/>
        </authorList>
    </citation>
    <scope>NUCLEOTIDE SEQUENCE [LARGE SCALE GENOMIC DNA]</scope>
    <source>
        <strain evidence="1 2">XJFY6S-08</strain>
    </source>
</reference>
<sequence length="92" mass="9962">MANLQHIADRIFRLVDAGHLVAGYSASMGALIDAYGVPPAKDEDPDFHAWVDAVPGSAVEKLLVCMVRAGTWEDPKWLAAWIKRDQAVACDG</sequence>
<dbReference type="EMBL" id="CP059488">
    <property type="protein sequence ID" value="QQD71957.1"/>
    <property type="molecule type" value="Genomic_DNA"/>
</dbReference>
<protein>
    <submittedName>
        <fullName evidence="1">Uncharacterized protein</fullName>
    </submittedName>
</protein>
<evidence type="ECO:0000313" key="2">
    <source>
        <dbReference type="Proteomes" id="UP000595420"/>
    </source>
</evidence>
<name>A0A7T4WC87_9PROT</name>
<proteinExistence type="predicted"/>
<dbReference type="RefSeq" id="WP_198660139.1">
    <property type="nucleotide sequence ID" value="NZ_CP059488.1"/>
</dbReference>
<accession>A0A7T4WC87</accession>
<organism evidence="1 2">
    <name type="scientific">Acidithiobacillus ferrivorans</name>
    <dbReference type="NCBI Taxonomy" id="160808"/>
    <lineage>
        <taxon>Bacteria</taxon>
        <taxon>Pseudomonadati</taxon>
        <taxon>Pseudomonadota</taxon>
        <taxon>Acidithiobacillia</taxon>
        <taxon>Acidithiobacillales</taxon>
        <taxon>Acidithiobacillaceae</taxon>
        <taxon>Acidithiobacillus</taxon>
    </lineage>
</organism>
<dbReference type="AlphaFoldDB" id="A0A7T4WC87"/>
<evidence type="ECO:0000313" key="1">
    <source>
        <dbReference type="EMBL" id="QQD71957.1"/>
    </source>
</evidence>
<gene>
    <name evidence="1" type="ORF">H2515_11030</name>
</gene>
<dbReference type="Proteomes" id="UP000595420">
    <property type="component" value="Chromosome"/>
</dbReference>